<proteinExistence type="predicted"/>
<dbReference type="PROSITE" id="PS51459">
    <property type="entry name" value="FIDO"/>
    <property type="match status" value="1"/>
</dbReference>
<dbReference type="Proteomes" id="UP000002484">
    <property type="component" value="Chromosome"/>
</dbReference>
<dbReference type="InterPro" id="IPR003812">
    <property type="entry name" value="Fido"/>
</dbReference>
<sequence>MSTAPSTQAGPALDPFARVAALPGVAEAVTTARSAVDTLLRHRVLRRQSAEVTAEASLRSARASAALEGHDLGLETLRARLTAGESAAQGGDELAVTLGAVRLYAELGSLAGAWERAPRQALARMHTLLGRGIVPDGELGRPRADASAADPLGLGTPPGPAEVSARLDGLVGLLVEKTTAPAIVVSAIVHGELLALRPFGSLDGMIGRAAARLVLIGRGLDPKAVTATDVGHLEAGVDGDGVADYRTAAAGYVHGGADGLRAWLLHCARATELGARESLAVCEAISRAAS</sequence>
<reference evidence="2 3" key="1">
    <citation type="submission" date="2010-10" db="EMBL/GenBank/DDBJ databases">
        <title>Complete sequence of Frankia sp. EuI1c.</title>
        <authorList>
            <consortium name="US DOE Joint Genome Institute"/>
            <person name="Lucas S."/>
            <person name="Copeland A."/>
            <person name="Lapidus A."/>
            <person name="Cheng J.-F."/>
            <person name="Bruce D."/>
            <person name="Goodwin L."/>
            <person name="Pitluck S."/>
            <person name="Chertkov O."/>
            <person name="Detter J.C."/>
            <person name="Han C."/>
            <person name="Tapia R."/>
            <person name="Land M."/>
            <person name="Hauser L."/>
            <person name="Jeffries C."/>
            <person name="Kyrpides N."/>
            <person name="Ivanova N."/>
            <person name="Mikhailova N."/>
            <person name="Beauchemin N."/>
            <person name="Sen A."/>
            <person name="Sur S.A."/>
            <person name="Gtari M."/>
            <person name="Wall L."/>
            <person name="Tisa L."/>
            <person name="Woyke T."/>
        </authorList>
    </citation>
    <scope>NUCLEOTIDE SEQUENCE [LARGE SCALE GENOMIC DNA]</scope>
    <source>
        <strain evidence="3">DSM 45817 / CECT 9037 / EuI1c</strain>
    </source>
</reference>
<dbReference type="eggNOG" id="COG3177">
    <property type="taxonomic scope" value="Bacteria"/>
</dbReference>
<gene>
    <name evidence="2" type="ordered locus">FraEuI1c_0329</name>
</gene>
<keyword evidence="3" id="KW-1185">Reference proteome</keyword>
<dbReference type="HOGENOM" id="CLU_058793_1_0_11"/>
<feature type="domain" description="Fido" evidence="1">
    <location>
        <begin position="117"/>
        <end position="266"/>
    </location>
</feature>
<organism evidence="2 3">
    <name type="scientific">Pseudofrankia inefficax (strain DSM 45817 / CECT 9037 / DDB 130130 / EuI1c)</name>
    <name type="common">Frankia inefficax</name>
    <dbReference type="NCBI Taxonomy" id="298654"/>
    <lineage>
        <taxon>Bacteria</taxon>
        <taxon>Bacillati</taxon>
        <taxon>Actinomycetota</taxon>
        <taxon>Actinomycetes</taxon>
        <taxon>Frankiales</taxon>
        <taxon>Frankiaceae</taxon>
        <taxon>Pseudofrankia</taxon>
    </lineage>
</organism>
<evidence type="ECO:0000313" key="3">
    <source>
        <dbReference type="Proteomes" id="UP000002484"/>
    </source>
</evidence>
<dbReference type="Gene3D" id="1.10.3290.10">
    <property type="entry name" value="Fido-like domain"/>
    <property type="match status" value="1"/>
</dbReference>
<dbReference type="InParanoid" id="E3J7E2"/>
<dbReference type="RefSeq" id="WP_013421538.1">
    <property type="nucleotide sequence ID" value="NC_014666.1"/>
</dbReference>
<evidence type="ECO:0000313" key="2">
    <source>
        <dbReference type="EMBL" id="ADP78415.1"/>
    </source>
</evidence>
<dbReference type="EMBL" id="CP002299">
    <property type="protein sequence ID" value="ADP78415.1"/>
    <property type="molecule type" value="Genomic_DNA"/>
</dbReference>
<dbReference type="KEGG" id="fri:FraEuI1c_0329"/>
<dbReference type="InterPro" id="IPR036597">
    <property type="entry name" value="Fido-like_dom_sf"/>
</dbReference>
<dbReference type="STRING" id="298654.FraEuI1c_0329"/>
<accession>E3J7E2</accession>
<name>E3J7E2_PSEI1</name>
<protein>
    <recommendedName>
        <fullName evidence="1">Fido domain-containing protein</fullName>
    </recommendedName>
</protein>
<dbReference type="OrthoDB" id="5241763at2"/>
<evidence type="ECO:0000259" key="1">
    <source>
        <dbReference type="PROSITE" id="PS51459"/>
    </source>
</evidence>
<dbReference type="AlphaFoldDB" id="E3J7E2"/>